<dbReference type="AlphaFoldDB" id="A0A1N7A261"/>
<dbReference type="RefSeq" id="WP_076430154.1">
    <property type="nucleotide sequence ID" value="NZ_FTNO01000001.1"/>
</dbReference>
<gene>
    <name evidence="1" type="ORF">SAMN05421858_2285</name>
</gene>
<name>A0A1N7A261_9EURY</name>
<proteinExistence type="predicted"/>
<dbReference type="EMBL" id="FTNO01000001">
    <property type="protein sequence ID" value="SIR33152.1"/>
    <property type="molecule type" value="Genomic_DNA"/>
</dbReference>
<keyword evidence="2" id="KW-1185">Reference proteome</keyword>
<evidence type="ECO:0000313" key="2">
    <source>
        <dbReference type="Proteomes" id="UP000186914"/>
    </source>
</evidence>
<dbReference type="Proteomes" id="UP000186914">
    <property type="component" value="Unassembled WGS sequence"/>
</dbReference>
<dbReference type="Pfam" id="PF19130">
    <property type="entry name" value="DUF5813"/>
    <property type="match status" value="1"/>
</dbReference>
<accession>A0A1N7A261</accession>
<dbReference type="OrthoDB" id="213744at2157"/>
<reference evidence="2" key="1">
    <citation type="submission" date="2017-01" db="EMBL/GenBank/DDBJ databases">
        <authorList>
            <person name="Varghese N."/>
            <person name="Submissions S."/>
        </authorList>
    </citation>
    <scope>NUCLEOTIDE SEQUENCE [LARGE SCALE GENOMIC DNA]</scope>
    <source>
        <strain evidence="2">CGMCC 1.7737</strain>
    </source>
</reference>
<evidence type="ECO:0000313" key="1">
    <source>
        <dbReference type="EMBL" id="SIR33152.1"/>
    </source>
</evidence>
<organism evidence="1 2">
    <name type="scientific">Haladaptatus litoreus</name>
    <dbReference type="NCBI Taxonomy" id="553468"/>
    <lineage>
        <taxon>Archaea</taxon>
        <taxon>Methanobacteriati</taxon>
        <taxon>Methanobacteriota</taxon>
        <taxon>Stenosarchaea group</taxon>
        <taxon>Halobacteria</taxon>
        <taxon>Halobacteriales</taxon>
        <taxon>Haladaptataceae</taxon>
        <taxon>Haladaptatus</taxon>
    </lineage>
</organism>
<protein>
    <submittedName>
        <fullName evidence="1">Uncharacterized protein</fullName>
    </submittedName>
</protein>
<sequence length="154" mass="16749">MTQTSIERAFNVHDGFEEDGPGTYVVTTTPFDGIVRVTDETVSVTVRTPMLSAVVENESVADVVEDGWFETLELRLEDAHTVASTDDITPPEIEREGDEAVLSLELSGYPDKAADDAMAVVDFVEGTWVQGIIPGYEYGDPAASLLSQARQSYD</sequence>
<dbReference type="InterPro" id="IPR043851">
    <property type="entry name" value="DUF5813"/>
</dbReference>